<accession>A0A225MYY5</accession>
<dbReference type="SUPFAM" id="SSF75304">
    <property type="entry name" value="Amidase signature (AS) enzymes"/>
    <property type="match status" value="1"/>
</dbReference>
<dbReference type="PANTHER" id="PTHR11895:SF176">
    <property type="entry name" value="AMIDASE AMID-RELATED"/>
    <property type="match status" value="1"/>
</dbReference>
<dbReference type="PANTHER" id="PTHR11895">
    <property type="entry name" value="TRANSAMIDASE"/>
    <property type="match status" value="1"/>
</dbReference>
<evidence type="ECO:0000313" key="2">
    <source>
        <dbReference type="EMBL" id="OWT63899.1"/>
    </source>
</evidence>
<organism evidence="2 3">
    <name type="scientific">Candidimonas nitroreducens</name>
    <dbReference type="NCBI Taxonomy" id="683354"/>
    <lineage>
        <taxon>Bacteria</taxon>
        <taxon>Pseudomonadati</taxon>
        <taxon>Pseudomonadota</taxon>
        <taxon>Betaproteobacteria</taxon>
        <taxon>Burkholderiales</taxon>
        <taxon>Alcaligenaceae</taxon>
        <taxon>Candidimonas</taxon>
    </lineage>
</organism>
<protein>
    <recommendedName>
        <fullName evidence="1">Amidase domain-containing protein</fullName>
    </recommendedName>
</protein>
<proteinExistence type="predicted"/>
<reference evidence="3" key="1">
    <citation type="submission" date="2017-06" db="EMBL/GenBank/DDBJ databases">
        <title>Herbaspirillum phytohormonus sp. nov., isolated from the root nodule of Robinia pseudoacacia in lead-zinc mine.</title>
        <authorList>
            <person name="Fan M."/>
            <person name="Lin Y."/>
        </authorList>
    </citation>
    <scope>NUCLEOTIDE SEQUENCE [LARGE SCALE GENOMIC DNA]</scope>
    <source>
        <strain evidence="3">SC-089</strain>
    </source>
</reference>
<evidence type="ECO:0000313" key="3">
    <source>
        <dbReference type="Proteomes" id="UP000214603"/>
    </source>
</evidence>
<dbReference type="Pfam" id="PF01425">
    <property type="entry name" value="Amidase"/>
    <property type="match status" value="1"/>
</dbReference>
<dbReference type="InterPro" id="IPR023631">
    <property type="entry name" value="Amidase_dom"/>
</dbReference>
<gene>
    <name evidence="2" type="ORF">CEY11_06225</name>
</gene>
<evidence type="ECO:0000259" key="1">
    <source>
        <dbReference type="Pfam" id="PF01425"/>
    </source>
</evidence>
<keyword evidence="3" id="KW-1185">Reference proteome</keyword>
<dbReference type="GO" id="GO:0003824">
    <property type="term" value="F:catalytic activity"/>
    <property type="evidence" value="ECO:0007669"/>
    <property type="project" value="InterPro"/>
</dbReference>
<comment type="caution">
    <text evidence="2">The sequence shown here is derived from an EMBL/GenBank/DDBJ whole genome shotgun (WGS) entry which is preliminary data.</text>
</comment>
<dbReference type="EMBL" id="NJIH01000003">
    <property type="protein sequence ID" value="OWT63899.1"/>
    <property type="molecule type" value="Genomic_DNA"/>
</dbReference>
<dbReference type="InterPro" id="IPR020556">
    <property type="entry name" value="Amidase_CS"/>
</dbReference>
<dbReference type="Proteomes" id="UP000214603">
    <property type="component" value="Unassembled WGS sequence"/>
</dbReference>
<dbReference type="Gene3D" id="3.90.1300.10">
    <property type="entry name" value="Amidase signature (AS) domain"/>
    <property type="match status" value="1"/>
</dbReference>
<dbReference type="PROSITE" id="PS00571">
    <property type="entry name" value="AMIDASES"/>
    <property type="match status" value="1"/>
</dbReference>
<dbReference type="InterPro" id="IPR000120">
    <property type="entry name" value="Amidase"/>
</dbReference>
<dbReference type="AlphaFoldDB" id="A0A225MYY5"/>
<name>A0A225MYY5_9BURK</name>
<sequence length="562" mass="59600">MMTTVLSPENEKDAVKQATAQYLIASTSYFHGTPSRTEPALVASEVERLNSAVRASVGDGISPFWQPADYQSLQIQEQDSINTLDSTACVSIKGAPAAATAVEPPERNFPTLAQAARKLELGELNAEALTAQCIARAVDRQPTLNAFIEVWRDSAMEQARMLDLERARGKVRGPLHGIPLAHKDCFEIVGHAATIGSRARPAIKATADASAIHLLNEAGAVTIGTLNMNEMVAGPTGQNPIFGDCCNALDPARIAGGSSSGSGSAVAAGSVFASLGSDTGGSIRLPASVHGLFGLKPTYGRISRYGCFPRAFSLDCPGPLARTAEDCAIVLQAVAGYDKNDPSSLNAVVPAYPKLLDVAAENSRVGVLRLPDAEACDPQIESVFNDFVERVGRGFGGIRESSFPQISACYAMGDVISKVEAATLHSQWMRANAEAYSQAVYSRTEPGLHVPAVRYLEALMVRARILKEFLTGPMSDADILLCPTIPIPVPLRADADMEKKGSVFSVVTAITRLTRPFSYLGVPVLTMPIGKDRNGMPIGAQLIGRPLSEARLLAFAHQMSVA</sequence>
<feature type="domain" description="Amidase" evidence="1">
    <location>
        <begin position="129"/>
        <end position="553"/>
    </location>
</feature>
<dbReference type="InterPro" id="IPR036928">
    <property type="entry name" value="AS_sf"/>
</dbReference>